<accession>A0ABT1NVE5</accession>
<dbReference type="PROSITE" id="PS00893">
    <property type="entry name" value="NUDIX_BOX"/>
    <property type="match status" value="1"/>
</dbReference>
<dbReference type="Proteomes" id="UP001206924">
    <property type="component" value="Unassembled WGS sequence"/>
</dbReference>
<gene>
    <name evidence="3" type="ORF">NNX28_16755</name>
</gene>
<dbReference type="EMBL" id="JANFLP010000019">
    <property type="protein sequence ID" value="MCQ1951571.1"/>
    <property type="molecule type" value="Genomic_DNA"/>
</dbReference>
<evidence type="ECO:0000259" key="2">
    <source>
        <dbReference type="PROSITE" id="PS51462"/>
    </source>
</evidence>
<comment type="caution">
    <text evidence="3">The sequence shown here is derived from an EMBL/GenBank/DDBJ whole genome shotgun (WGS) entry which is preliminary data.</text>
</comment>
<protein>
    <submittedName>
        <fullName evidence="3">NUDIX domain-containing protein</fullName>
    </submittedName>
</protein>
<evidence type="ECO:0000313" key="3">
    <source>
        <dbReference type="EMBL" id="MCQ1951571.1"/>
    </source>
</evidence>
<feature type="domain" description="Nudix hydrolase" evidence="2">
    <location>
        <begin position="3"/>
        <end position="143"/>
    </location>
</feature>
<proteinExistence type="predicted"/>
<evidence type="ECO:0000256" key="1">
    <source>
        <dbReference type="ARBA" id="ARBA00022801"/>
    </source>
</evidence>
<reference evidence="3 4" key="1">
    <citation type="submission" date="2022-07" db="EMBL/GenBank/DDBJ databases">
        <title>Novel species in genus Arthrobacter.</title>
        <authorList>
            <person name="Liu Y."/>
        </authorList>
    </citation>
    <scope>NUCLEOTIDE SEQUENCE [LARGE SCALE GENOMIC DNA]</scope>
    <source>
        <strain evidence="4">zg-Y859</strain>
    </source>
</reference>
<dbReference type="Pfam" id="PF00293">
    <property type="entry name" value="NUDIX"/>
    <property type="match status" value="1"/>
</dbReference>
<organism evidence="3 4">
    <name type="scientific">Arthrobacter jinronghuae</name>
    <dbReference type="NCBI Taxonomy" id="2964609"/>
    <lineage>
        <taxon>Bacteria</taxon>
        <taxon>Bacillati</taxon>
        <taxon>Actinomycetota</taxon>
        <taxon>Actinomycetes</taxon>
        <taxon>Micrococcales</taxon>
        <taxon>Micrococcaceae</taxon>
        <taxon>Arthrobacter</taxon>
    </lineage>
</organism>
<evidence type="ECO:0000313" key="4">
    <source>
        <dbReference type="Proteomes" id="UP001206924"/>
    </source>
</evidence>
<dbReference type="InterPro" id="IPR020084">
    <property type="entry name" value="NUDIX_hydrolase_CS"/>
</dbReference>
<dbReference type="InterPro" id="IPR000086">
    <property type="entry name" value="NUDIX_hydrolase_dom"/>
</dbReference>
<dbReference type="SUPFAM" id="SSF55811">
    <property type="entry name" value="Nudix"/>
    <property type="match status" value="1"/>
</dbReference>
<name>A0ABT1NVE5_9MICC</name>
<sequence>MVKQVPKVVCYAVQQGHLLVFTHKEVPLAVTGVQVPAGTIRPGEEPADAAVRELQEETGRTGRVAGYLGESRYDLRPMRQEIAARHFFWLEVPPMDPTTRWDAGEPEPEHGGPPAAWTCWWMPLAQAHVLAAGLGAMLGELGQHKKDP</sequence>
<dbReference type="Gene3D" id="3.90.79.10">
    <property type="entry name" value="Nucleoside Triphosphate Pyrophosphohydrolase"/>
    <property type="match status" value="1"/>
</dbReference>
<dbReference type="InterPro" id="IPR015797">
    <property type="entry name" value="NUDIX_hydrolase-like_dom_sf"/>
</dbReference>
<dbReference type="RefSeq" id="WP_255866577.1">
    <property type="nucleotide sequence ID" value="NZ_CP104263.1"/>
</dbReference>
<dbReference type="PROSITE" id="PS51462">
    <property type="entry name" value="NUDIX"/>
    <property type="match status" value="1"/>
</dbReference>
<keyword evidence="4" id="KW-1185">Reference proteome</keyword>
<keyword evidence="1" id="KW-0378">Hydrolase</keyword>